<organism evidence="1">
    <name type="scientific">marine metagenome</name>
    <dbReference type="NCBI Taxonomy" id="408172"/>
    <lineage>
        <taxon>unclassified sequences</taxon>
        <taxon>metagenomes</taxon>
        <taxon>ecological metagenomes</taxon>
    </lineage>
</organism>
<protein>
    <submittedName>
        <fullName evidence="1">Uncharacterized protein</fullName>
    </submittedName>
</protein>
<feature type="non-terminal residue" evidence="1">
    <location>
        <position position="22"/>
    </location>
</feature>
<accession>A0A381X3M5</accession>
<proteinExistence type="predicted"/>
<feature type="non-terminal residue" evidence="1">
    <location>
        <position position="1"/>
    </location>
</feature>
<gene>
    <name evidence="1" type="ORF">METZ01_LOCUS112188</name>
</gene>
<dbReference type="AlphaFoldDB" id="A0A381X3M5"/>
<name>A0A381X3M5_9ZZZZ</name>
<evidence type="ECO:0000313" key="1">
    <source>
        <dbReference type="EMBL" id="SVA59334.1"/>
    </source>
</evidence>
<reference evidence="1" key="1">
    <citation type="submission" date="2018-05" db="EMBL/GenBank/DDBJ databases">
        <authorList>
            <person name="Lanie J.A."/>
            <person name="Ng W.-L."/>
            <person name="Kazmierczak K.M."/>
            <person name="Andrzejewski T.M."/>
            <person name="Davidsen T.M."/>
            <person name="Wayne K.J."/>
            <person name="Tettelin H."/>
            <person name="Glass J.I."/>
            <person name="Rusch D."/>
            <person name="Podicherti R."/>
            <person name="Tsui H.-C.T."/>
            <person name="Winkler M.E."/>
        </authorList>
    </citation>
    <scope>NUCLEOTIDE SEQUENCE</scope>
</reference>
<sequence length="22" mass="2449">VFYNKAYTAAAHAFDTTRKSGE</sequence>
<dbReference type="EMBL" id="UINC01013791">
    <property type="protein sequence ID" value="SVA59334.1"/>
    <property type="molecule type" value="Genomic_DNA"/>
</dbReference>